<feature type="non-terminal residue" evidence="2">
    <location>
        <position position="1"/>
    </location>
</feature>
<feature type="region of interest" description="Disordered" evidence="1">
    <location>
        <begin position="273"/>
        <end position="302"/>
    </location>
</feature>
<gene>
    <name evidence="2" type="ORF">JRQ81_005789</name>
</gene>
<sequence length="317" mass="36018">MSRKLHSLDDHLGLYFESLSTMHIMSMTPCLLSPFLTNARSTTRPTITVPSALIDVNDAPTKQLKVTLKVYLSLQWWNSHTHLARGRLFVHLDPSIQITTDARTTGWCAHCKGLHINGTSDKNTRHLHINILELLAIFNALKSFELMMKNQSVQIITDNTTALYYLNKQDRVMVLCQEHLPHSHSHLLRGQFNGRPTQQETLQQPQVVPIPLGIPNLMPSVGQSHHRLICLMNQSQISSRLLQSRPRLLIPSTCICPSVKWIMDVRISSSAITSEKRCESPTRSHPRYSGHTSTGFSRSSRYRLTTSNFHKHQLSSH</sequence>
<dbReference type="CDD" id="cd09275">
    <property type="entry name" value="RNase_HI_RT_DIRS1"/>
    <property type="match status" value="1"/>
</dbReference>
<dbReference type="EMBL" id="JAPFRF010000012">
    <property type="protein sequence ID" value="KAJ7313956.1"/>
    <property type="molecule type" value="Genomic_DNA"/>
</dbReference>
<evidence type="ECO:0000313" key="2">
    <source>
        <dbReference type="EMBL" id="KAJ7313956.1"/>
    </source>
</evidence>
<organism evidence="2 3">
    <name type="scientific">Phrynocephalus forsythii</name>
    <dbReference type="NCBI Taxonomy" id="171643"/>
    <lineage>
        <taxon>Eukaryota</taxon>
        <taxon>Metazoa</taxon>
        <taxon>Chordata</taxon>
        <taxon>Craniata</taxon>
        <taxon>Vertebrata</taxon>
        <taxon>Euteleostomi</taxon>
        <taxon>Lepidosauria</taxon>
        <taxon>Squamata</taxon>
        <taxon>Bifurcata</taxon>
        <taxon>Unidentata</taxon>
        <taxon>Episquamata</taxon>
        <taxon>Toxicofera</taxon>
        <taxon>Iguania</taxon>
        <taxon>Acrodonta</taxon>
        <taxon>Agamidae</taxon>
        <taxon>Agaminae</taxon>
        <taxon>Phrynocephalus</taxon>
    </lineage>
</organism>
<dbReference type="InterPro" id="IPR043502">
    <property type="entry name" value="DNA/RNA_pol_sf"/>
</dbReference>
<evidence type="ECO:0000256" key="1">
    <source>
        <dbReference type="SAM" id="MobiDB-lite"/>
    </source>
</evidence>
<name>A0A9Q0XIU7_9SAUR</name>
<protein>
    <submittedName>
        <fullName evidence="2">Uncharacterized protein</fullName>
    </submittedName>
</protein>
<accession>A0A9Q0XIU7</accession>
<dbReference type="OrthoDB" id="8960811at2759"/>
<dbReference type="AlphaFoldDB" id="A0A9Q0XIU7"/>
<dbReference type="SUPFAM" id="SSF56672">
    <property type="entry name" value="DNA/RNA polymerases"/>
    <property type="match status" value="1"/>
</dbReference>
<dbReference type="PANTHER" id="PTHR33050:SF7">
    <property type="entry name" value="RIBONUCLEASE H"/>
    <property type="match status" value="1"/>
</dbReference>
<feature type="compositionally biased region" description="Polar residues" evidence="1">
    <location>
        <begin position="290"/>
        <end position="302"/>
    </location>
</feature>
<proteinExistence type="predicted"/>
<keyword evidence="3" id="KW-1185">Reference proteome</keyword>
<dbReference type="Proteomes" id="UP001142489">
    <property type="component" value="Unassembled WGS sequence"/>
</dbReference>
<dbReference type="PANTHER" id="PTHR33050">
    <property type="entry name" value="REVERSE TRANSCRIPTASE DOMAIN-CONTAINING PROTEIN"/>
    <property type="match status" value="1"/>
</dbReference>
<reference evidence="2" key="1">
    <citation type="journal article" date="2023" name="DNA Res.">
        <title>Chromosome-level genome assembly of Phrynocephalus forsythii using third-generation DNA sequencing and Hi-C analysis.</title>
        <authorList>
            <person name="Qi Y."/>
            <person name="Zhao W."/>
            <person name="Zhao Y."/>
            <person name="Niu C."/>
            <person name="Cao S."/>
            <person name="Zhang Y."/>
        </authorList>
    </citation>
    <scope>NUCLEOTIDE SEQUENCE</scope>
    <source>
        <tissue evidence="2">Muscle</tissue>
    </source>
</reference>
<dbReference type="InterPro" id="IPR052055">
    <property type="entry name" value="Hepadnavirus_pol/RT"/>
</dbReference>
<comment type="caution">
    <text evidence="2">The sequence shown here is derived from an EMBL/GenBank/DDBJ whole genome shotgun (WGS) entry which is preliminary data.</text>
</comment>
<evidence type="ECO:0000313" key="3">
    <source>
        <dbReference type="Proteomes" id="UP001142489"/>
    </source>
</evidence>